<dbReference type="InterPro" id="IPR013780">
    <property type="entry name" value="Glyco_hydro_b"/>
</dbReference>
<comment type="catalytic activity">
    <reaction evidence="1">
        <text>Hydrolysis of terminal, non-reducing (1-&gt;4)-linked alpha-D-glucose residues with release of alpha-D-glucose.</text>
        <dbReference type="EC" id="3.2.1.20"/>
    </reaction>
</comment>
<proteinExistence type="inferred from homology"/>
<dbReference type="Gene3D" id="3.20.20.80">
    <property type="entry name" value="Glycosidases"/>
    <property type="match status" value="1"/>
</dbReference>
<evidence type="ECO:0000259" key="9">
    <source>
        <dbReference type="Pfam" id="PF01055"/>
    </source>
</evidence>
<evidence type="ECO:0000256" key="7">
    <source>
        <dbReference type="RuleBase" id="RU361185"/>
    </source>
</evidence>
<keyword evidence="8" id="KW-1133">Transmembrane helix</keyword>
<dbReference type="GO" id="GO:0030246">
    <property type="term" value="F:carbohydrate binding"/>
    <property type="evidence" value="ECO:0007669"/>
    <property type="project" value="InterPro"/>
</dbReference>
<keyword evidence="4 7" id="KW-0378">Hydrolase</keyword>
<dbReference type="GO" id="GO:0004558">
    <property type="term" value="F:alpha-1,4-glucosidase activity"/>
    <property type="evidence" value="ECO:0007669"/>
    <property type="project" value="UniProtKB-EC"/>
</dbReference>
<feature type="domain" description="Glycoside hydrolase family 31 TIM barrel" evidence="9">
    <location>
        <begin position="382"/>
        <end position="776"/>
    </location>
</feature>
<keyword evidence="5" id="KW-0325">Glycoprotein</keyword>
<dbReference type="EC" id="3.2.1.20" evidence="3"/>
<comment type="similarity">
    <text evidence="2 7">Belongs to the glycosyl hydrolase 31 family.</text>
</comment>
<dbReference type="OMA" id="PYVINHD"/>
<dbReference type="SUPFAM" id="SSF51445">
    <property type="entry name" value="(Trans)glycosidases"/>
    <property type="match status" value="1"/>
</dbReference>
<evidence type="ECO:0000256" key="3">
    <source>
        <dbReference type="ARBA" id="ARBA00012741"/>
    </source>
</evidence>
<dbReference type="OrthoDB" id="5839090at2759"/>
<dbReference type="EMBL" id="JOWA01000100">
    <property type="protein sequence ID" value="KEZ42297.1"/>
    <property type="molecule type" value="Genomic_DNA"/>
</dbReference>
<dbReference type="InterPro" id="IPR030458">
    <property type="entry name" value="Glyco_hydro_31_AS"/>
</dbReference>
<evidence type="ECO:0000313" key="12">
    <source>
        <dbReference type="Proteomes" id="UP000028545"/>
    </source>
</evidence>
<dbReference type="CDD" id="cd14752">
    <property type="entry name" value="GH31_N"/>
    <property type="match status" value="1"/>
</dbReference>
<protein>
    <recommendedName>
        <fullName evidence="3">alpha-glucosidase</fullName>
        <ecNumber evidence="3">3.2.1.20</ecNumber>
    </recommendedName>
</protein>
<evidence type="ECO:0000256" key="6">
    <source>
        <dbReference type="ARBA" id="ARBA00023295"/>
    </source>
</evidence>
<dbReference type="Pfam" id="PF21365">
    <property type="entry name" value="Glyco_hydro_31_3rd"/>
    <property type="match status" value="1"/>
</dbReference>
<dbReference type="SUPFAM" id="SSF51011">
    <property type="entry name" value="Glycosyl hydrolase domain"/>
    <property type="match status" value="1"/>
</dbReference>
<evidence type="ECO:0000256" key="8">
    <source>
        <dbReference type="SAM" id="Phobius"/>
    </source>
</evidence>
<dbReference type="GO" id="GO:0005975">
    <property type="term" value="P:carbohydrate metabolic process"/>
    <property type="evidence" value="ECO:0007669"/>
    <property type="project" value="InterPro"/>
</dbReference>
<gene>
    <name evidence="11" type="ORF">SAPIO_CDS6163</name>
</gene>
<name>A0A084G4N5_PSEDA</name>
<comment type="caution">
    <text evidence="11">The sequence shown here is derived from an EMBL/GenBank/DDBJ whole genome shotgun (WGS) entry which is preliminary data.</text>
</comment>
<dbReference type="SUPFAM" id="SSF74650">
    <property type="entry name" value="Galactose mutarotase-like"/>
    <property type="match status" value="1"/>
</dbReference>
<dbReference type="Proteomes" id="UP000028545">
    <property type="component" value="Unassembled WGS sequence"/>
</dbReference>
<sequence>MEASGGPLGLLSETLVGVNSIAHGLWYWYHCARCSMPWISLALLSAAALLVSFHLATYFSRAKKHPYHLVIPITFILTTSYIIYISVGKRHCHSGLFCGAVDQATFITPSGVKVPLNIFNEGREEEWASTALNPKAVDPQTACHGYTISNVKESKYGLTADLDLQGCGCNVYGHDVWELSLVVEHQAKDRLRVEILPRYVSAENETWYILPEELIPKPKVDDGYNGKDRDFEFILAEGNEFAFSVKRKSTGETLFSTVDSHLVFEDQFFELKTRTIFAADAGDPIDENIYGSHPVYLDTRYYKEDLRSKELVYVTNATDPKEKYVSYTHGVFLRNSHPLEVLLRDEEVVWRGLGGTLDFYFYSGPTAKDVIRSYQTSTIGLPAMQQYWALGFHQCRWGYTGWKELQYVVDEMAKARIPLETIWADIDYMNLFRDFENDQESWSYEEGADFLDRIHANGQHFVPIVDSAIYSPDPSDPKGVYPTYDRGIEADAFMLNPDGSLYIGQVWPGYTVFPDWVGAALNGTGTFEWWTGELTRYHEHIKFDGIWIDMSEVASFCEGSCGSNRTIGIDSPPDFLAGTVSHQMGAEEQLTLRVHPRHRSVNRPPYKINNVHGPISIKTVAPEATHHGGILEYDVHNLFGHQILNATYHALLSIQPEKRPFIIGRSTFAGSGKYAGHWGGDNYSLWAYLYFSISQALSFSIFGFPMFGIDACGFGLDADAEQCARWMELAAFFPFYRNHNAVGRPSQEPYVWEVVAEASRRAMKIRYSLLPYFYTLLQRAHERGDTVLRAMAWEFPDEPWLADADRQFLVGPAILVTPVLVKGATSVDGVFPGTGSGTVWYDWYTHEKVQTSRGENITLAAPVEHIPLHIRGGHVVAIQEPGLTTKESRQGAWELLVALNEDGTARGEVYIDDGESLVQDKTLVVDFSAKKSTLTVMPKGVYKDANALKQATILGVKSVKSVSFNGKTLTKGWEFNKTIGVLKVDLHPYTSDGAWSAEWTLSWGQILGPEPLQLLVT</sequence>
<dbReference type="InterPro" id="IPR017853">
    <property type="entry name" value="GH"/>
</dbReference>
<keyword evidence="6 7" id="KW-0326">Glycosidase</keyword>
<keyword evidence="12" id="KW-1185">Reference proteome</keyword>
<dbReference type="HOGENOM" id="CLU_000631_11_0_1"/>
<dbReference type="RefSeq" id="XP_016642096.1">
    <property type="nucleotide sequence ID" value="XM_016788339.1"/>
</dbReference>
<dbReference type="InterPro" id="IPR011013">
    <property type="entry name" value="Gal_mutarotase_sf_dom"/>
</dbReference>
<dbReference type="FunFam" id="2.60.40.1180:FF:000001">
    <property type="entry name" value="Maltase-glucoamylase, intestinal"/>
    <property type="match status" value="1"/>
</dbReference>
<evidence type="ECO:0000256" key="4">
    <source>
        <dbReference type="ARBA" id="ARBA00022801"/>
    </source>
</evidence>
<feature type="transmembrane region" description="Helical" evidence="8">
    <location>
        <begin position="35"/>
        <end position="55"/>
    </location>
</feature>
<dbReference type="Pfam" id="PF01055">
    <property type="entry name" value="Glyco_hydro_31_2nd"/>
    <property type="match status" value="1"/>
</dbReference>
<keyword evidence="8" id="KW-0472">Membrane</keyword>
<dbReference type="CDD" id="cd06602">
    <property type="entry name" value="GH31_MGAM_SI_GAA"/>
    <property type="match status" value="1"/>
</dbReference>
<evidence type="ECO:0000256" key="2">
    <source>
        <dbReference type="ARBA" id="ARBA00007806"/>
    </source>
</evidence>
<keyword evidence="8" id="KW-0812">Transmembrane</keyword>
<feature type="domain" description="Glycosyl hydrolase family 31 C-terminal" evidence="10">
    <location>
        <begin position="784"/>
        <end position="876"/>
    </location>
</feature>
<dbReference type="Gene3D" id="2.60.40.1180">
    <property type="entry name" value="Golgi alpha-mannosidase II"/>
    <property type="match status" value="2"/>
</dbReference>
<dbReference type="InterPro" id="IPR048395">
    <property type="entry name" value="Glyco_hydro_31_C"/>
</dbReference>
<evidence type="ECO:0000313" key="11">
    <source>
        <dbReference type="EMBL" id="KEZ42297.1"/>
    </source>
</evidence>
<evidence type="ECO:0000259" key="10">
    <source>
        <dbReference type="Pfam" id="PF21365"/>
    </source>
</evidence>
<feature type="transmembrane region" description="Helical" evidence="8">
    <location>
        <begin position="67"/>
        <end position="87"/>
    </location>
</feature>
<organism evidence="11 12">
    <name type="scientific">Pseudallescheria apiosperma</name>
    <name type="common">Scedosporium apiospermum</name>
    <dbReference type="NCBI Taxonomy" id="563466"/>
    <lineage>
        <taxon>Eukaryota</taxon>
        <taxon>Fungi</taxon>
        <taxon>Dikarya</taxon>
        <taxon>Ascomycota</taxon>
        <taxon>Pezizomycotina</taxon>
        <taxon>Sordariomycetes</taxon>
        <taxon>Hypocreomycetidae</taxon>
        <taxon>Microascales</taxon>
        <taxon>Microascaceae</taxon>
        <taxon>Scedosporium</taxon>
    </lineage>
</organism>
<dbReference type="PROSITE" id="PS00129">
    <property type="entry name" value="GLYCOSYL_HYDROL_F31_1"/>
    <property type="match status" value="1"/>
</dbReference>
<evidence type="ECO:0000256" key="1">
    <source>
        <dbReference type="ARBA" id="ARBA00001657"/>
    </source>
</evidence>
<dbReference type="KEGG" id="sapo:SAPIO_CDS6163"/>
<evidence type="ECO:0000256" key="5">
    <source>
        <dbReference type="ARBA" id="ARBA00023180"/>
    </source>
</evidence>
<accession>A0A084G4N5</accession>
<dbReference type="VEuPathDB" id="FungiDB:SAPIO_CDS6163"/>
<dbReference type="GeneID" id="27725235"/>
<dbReference type="PANTHER" id="PTHR22762">
    <property type="entry name" value="ALPHA-GLUCOSIDASE"/>
    <property type="match status" value="1"/>
</dbReference>
<dbReference type="Gene3D" id="2.60.40.1760">
    <property type="entry name" value="glycosyl hydrolase (family 31)"/>
    <property type="match status" value="2"/>
</dbReference>
<dbReference type="PANTHER" id="PTHR22762:SF133">
    <property type="entry name" value="P-TYPE DOMAIN-CONTAINING PROTEIN"/>
    <property type="match status" value="1"/>
</dbReference>
<dbReference type="InterPro" id="IPR000322">
    <property type="entry name" value="Glyco_hydro_31_TIM"/>
</dbReference>
<dbReference type="AlphaFoldDB" id="A0A084G4N5"/>
<reference evidence="11 12" key="1">
    <citation type="journal article" date="2014" name="Genome Announc.">
        <title>Draft genome sequence of the pathogenic fungus Scedosporium apiospermum.</title>
        <authorList>
            <person name="Vandeputte P."/>
            <person name="Ghamrawi S."/>
            <person name="Rechenmann M."/>
            <person name="Iltis A."/>
            <person name="Giraud S."/>
            <person name="Fleury M."/>
            <person name="Thornton C."/>
            <person name="Delhaes L."/>
            <person name="Meyer W."/>
            <person name="Papon N."/>
            <person name="Bouchara J.P."/>
        </authorList>
    </citation>
    <scope>NUCLEOTIDE SEQUENCE [LARGE SCALE GENOMIC DNA]</scope>
    <source>
        <strain evidence="11 12">IHEM 14462</strain>
    </source>
</reference>